<feature type="coiled-coil region" evidence="1">
    <location>
        <begin position="78"/>
        <end position="133"/>
    </location>
</feature>
<organism evidence="3">
    <name type="scientific">Spumella elongata</name>
    <dbReference type="NCBI Taxonomy" id="89044"/>
    <lineage>
        <taxon>Eukaryota</taxon>
        <taxon>Sar</taxon>
        <taxon>Stramenopiles</taxon>
        <taxon>Ochrophyta</taxon>
        <taxon>Chrysophyceae</taxon>
        <taxon>Chromulinales</taxon>
        <taxon>Chromulinaceae</taxon>
        <taxon>Spumella</taxon>
    </lineage>
</organism>
<feature type="compositionally biased region" description="Basic and acidic residues" evidence="2">
    <location>
        <begin position="292"/>
        <end position="325"/>
    </location>
</feature>
<evidence type="ECO:0000256" key="2">
    <source>
        <dbReference type="SAM" id="MobiDB-lite"/>
    </source>
</evidence>
<reference evidence="3" key="1">
    <citation type="submission" date="2021-01" db="EMBL/GenBank/DDBJ databases">
        <authorList>
            <person name="Corre E."/>
            <person name="Pelletier E."/>
            <person name="Niang G."/>
            <person name="Scheremetjew M."/>
            <person name="Finn R."/>
            <person name="Kale V."/>
            <person name="Holt S."/>
            <person name="Cochrane G."/>
            <person name="Meng A."/>
            <person name="Brown T."/>
            <person name="Cohen L."/>
        </authorList>
    </citation>
    <scope>NUCLEOTIDE SEQUENCE</scope>
    <source>
        <strain evidence="3">CCAP 955/1</strain>
    </source>
</reference>
<feature type="region of interest" description="Disordered" evidence="2">
    <location>
        <begin position="273"/>
        <end position="325"/>
    </location>
</feature>
<dbReference type="EMBL" id="HBIC01035231">
    <property type="protein sequence ID" value="CAE0289162.1"/>
    <property type="molecule type" value="Transcribed_RNA"/>
</dbReference>
<evidence type="ECO:0000256" key="1">
    <source>
        <dbReference type="SAM" id="Coils"/>
    </source>
</evidence>
<feature type="region of interest" description="Disordered" evidence="2">
    <location>
        <begin position="230"/>
        <end position="249"/>
    </location>
</feature>
<feature type="compositionally biased region" description="Basic and acidic residues" evidence="2">
    <location>
        <begin position="273"/>
        <end position="282"/>
    </location>
</feature>
<proteinExistence type="predicted"/>
<protein>
    <submittedName>
        <fullName evidence="3">Uncharacterized protein</fullName>
    </submittedName>
</protein>
<sequence>MFKKALPSPSLLQLKVTSKEVMRSARQALARGKKHDARLNLIAMAMHGKKVNFDKIIGMIDEMVVLLKKEQGDDDSKMAYCQKELDDADDQKKALERTKSQLESAIADGKEAIATLTQEIEALTAGIQALDKQVAEGTELRKEENTEYKKLMASNSAAKELLSIAKNRMNKFYNPKLYKAAPKQELSEEDRIAVNNGGTPPPTEAPGGIAGTGVAIPAAASFVQVSLHSSSAKAAPPPPPETFGAYTNKGEESNGVIGMIDLLVKDLDKEMQEAEVSEKDAQSDYETMMEDAGNKRAADSTLLTEKEGTKADTEEALETEKGKKAETSKELMGTMKYISGLHGECDWLLKYFEARKEARTSEIDSLGNAKGVLSGADYSLLQKSLRGGR</sequence>
<accession>A0A7S3H9R5</accession>
<gene>
    <name evidence="3" type="ORF">SELO1098_LOCUS18005</name>
</gene>
<evidence type="ECO:0000313" key="3">
    <source>
        <dbReference type="EMBL" id="CAE0289162.1"/>
    </source>
</evidence>
<dbReference type="AlphaFoldDB" id="A0A7S3H9R5"/>
<name>A0A7S3H9R5_9STRA</name>
<keyword evidence="1" id="KW-0175">Coiled coil</keyword>